<keyword evidence="4" id="KW-0472">Membrane</keyword>
<dbReference type="GO" id="GO:0044183">
    <property type="term" value="F:protein folding chaperone"/>
    <property type="evidence" value="ECO:0007669"/>
    <property type="project" value="InterPro"/>
</dbReference>
<evidence type="ECO:0000256" key="2">
    <source>
        <dbReference type="ARBA" id="ARBA00022692"/>
    </source>
</evidence>
<comment type="caution">
    <text evidence="5">The sequence shown here is derived from an EMBL/GenBank/DDBJ whole genome shotgun (WGS) entry which is preliminary data.</text>
</comment>
<proteinExistence type="predicted"/>
<evidence type="ECO:0000256" key="1">
    <source>
        <dbReference type="ARBA" id="ARBA00004370"/>
    </source>
</evidence>
<gene>
    <name evidence="5" type="ORF">LPJ64_001710</name>
</gene>
<comment type="subcellular location">
    <subcellularLocation>
        <location evidence="1">Membrane</location>
    </subcellularLocation>
</comment>
<dbReference type="GO" id="GO:0005789">
    <property type="term" value="C:endoplasmic reticulum membrane"/>
    <property type="evidence" value="ECO:0007669"/>
    <property type="project" value="InterPro"/>
</dbReference>
<evidence type="ECO:0000256" key="4">
    <source>
        <dbReference type="ARBA" id="ARBA00023136"/>
    </source>
</evidence>
<evidence type="ECO:0000256" key="3">
    <source>
        <dbReference type="ARBA" id="ARBA00022989"/>
    </source>
</evidence>
<dbReference type="GO" id="GO:0045048">
    <property type="term" value="P:protein insertion into ER membrane"/>
    <property type="evidence" value="ECO:0007669"/>
    <property type="project" value="InterPro"/>
</dbReference>
<dbReference type="Proteomes" id="UP001145021">
    <property type="component" value="Unassembled WGS sequence"/>
</dbReference>
<dbReference type="AlphaFoldDB" id="A0A9W8CKC3"/>
<dbReference type="EMBL" id="JANBOH010000047">
    <property type="protein sequence ID" value="KAJ1646826.1"/>
    <property type="molecule type" value="Genomic_DNA"/>
</dbReference>
<keyword evidence="3" id="KW-1133">Transmembrane helix</keyword>
<reference evidence="5" key="1">
    <citation type="submission" date="2022-07" db="EMBL/GenBank/DDBJ databases">
        <title>Phylogenomic reconstructions and comparative analyses of Kickxellomycotina fungi.</title>
        <authorList>
            <person name="Reynolds N.K."/>
            <person name="Stajich J.E."/>
            <person name="Barry K."/>
            <person name="Grigoriev I.V."/>
            <person name="Crous P."/>
            <person name="Smith M.E."/>
        </authorList>
    </citation>
    <scope>NUCLEOTIDE SEQUENCE</scope>
    <source>
        <strain evidence="5">NBRC 105413</strain>
    </source>
</reference>
<name>A0A9W8CKC3_9FUNG</name>
<dbReference type="InterPro" id="IPR005351">
    <property type="entry name" value="ASTER"/>
</dbReference>
<evidence type="ECO:0000313" key="6">
    <source>
        <dbReference type="Proteomes" id="UP001145021"/>
    </source>
</evidence>
<protein>
    <submittedName>
        <fullName evidence="5">Uncharacterized protein</fullName>
    </submittedName>
</protein>
<keyword evidence="2" id="KW-0812">Transmembrane</keyword>
<keyword evidence="6" id="KW-1185">Reference proteome</keyword>
<sequence>MPRKEFSGDPRRASDVVPYVPATSAPEGGIYYVTAFASSMGALLFKTKWVGWVAIFSALLCSFNDRVSATGSASGRLSTITLALTALMITYMPELITVYRAFNGTEASVST</sequence>
<accession>A0A9W8CKC3</accession>
<evidence type="ECO:0000313" key="5">
    <source>
        <dbReference type="EMBL" id="KAJ1646826.1"/>
    </source>
</evidence>
<dbReference type="Pfam" id="PF03669">
    <property type="entry name" value="ASTER"/>
    <property type="match status" value="1"/>
</dbReference>
<organism evidence="5 6">
    <name type="scientific">Coemansia asiatica</name>
    <dbReference type="NCBI Taxonomy" id="1052880"/>
    <lineage>
        <taxon>Eukaryota</taxon>
        <taxon>Fungi</taxon>
        <taxon>Fungi incertae sedis</taxon>
        <taxon>Zoopagomycota</taxon>
        <taxon>Kickxellomycotina</taxon>
        <taxon>Kickxellomycetes</taxon>
        <taxon>Kickxellales</taxon>
        <taxon>Kickxellaceae</taxon>
        <taxon>Coemansia</taxon>
    </lineage>
</organism>